<keyword evidence="5" id="KW-1185">Reference proteome</keyword>
<name>A0ABP9SZ60_9ACTN</name>
<gene>
    <name evidence="4" type="ORF">GCM10023323_10120</name>
</gene>
<dbReference type="Gene3D" id="2.40.420.20">
    <property type="match status" value="1"/>
</dbReference>
<feature type="chain" id="PRO_5047323510" evidence="1">
    <location>
        <begin position="22"/>
        <end position="285"/>
    </location>
</feature>
<accession>A0ABP9SZ60</accession>
<dbReference type="PANTHER" id="PTHR30469:SF33">
    <property type="entry name" value="SLR1207 PROTEIN"/>
    <property type="match status" value="1"/>
</dbReference>
<dbReference type="Gene3D" id="2.40.50.100">
    <property type="match status" value="1"/>
</dbReference>
<comment type="caution">
    <text evidence="4">The sequence shown here is derived from an EMBL/GenBank/DDBJ whole genome shotgun (WGS) entry which is preliminary data.</text>
</comment>
<dbReference type="InterPro" id="IPR058627">
    <property type="entry name" value="MdtA-like_C"/>
</dbReference>
<reference evidence="5" key="1">
    <citation type="journal article" date="2019" name="Int. J. Syst. Evol. Microbiol.">
        <title>The Global Catalogue of Microorganisms (GCM) 10K type strain sequencing project: providing services to taxonomists for standard genome sequencing and annotation.</title>
        <authorList>
            <consortium name="The Broad Institute Genomics Platform"/>
            <consortium name="The Broad Institute Genome Sequencing Center for Infectious Disease"/>
            <person name="Wu L."/>
            <person name="Ma J."/>
        </authorList>
    </citation>
    <scope>NUCLEOTIDE SEQUENCE [LARGE SCALE GENOMIC DNA]</scope>
    <source>
        <strain evidence="5">JCM 18306</strain>
    </source>
</reference>
<dbReference type="SUPFAM" id="SSF51230">
    <property type="entry name" value="Single hybrid motif"/>
    <property type="match status" value="1"/>
</dbReference>
<dbReference type="Proteomes" id="UP001499878">
    <property type="component" value="Unassembled WGS sequence"/>
</dbReference>
<evidence type="ECO:0000256" key="1">
    <source>
        <dbReference type="SAM" id="SignalP"/>
    </source>
</evidence>
<evidence type="ECO:0000313" key="4">
    <source>
        <dbReference type="EMBL" id="GAA5204922.1"/>
    </source>
</evidence>
<evidence type="ECO:0000259" key="3">
    <source>
        <dbReference type="Pfam" id="PF25967"/>
    </source>
</evidence>
<dbReference type="RefSeq" id="WP_345626867.1">
    <property type="nucleotide sequence ID" value="NZ_BAABJR010000002.1"/>
</dbReference>
<evidence type="ECO:0000313" key="5">
    <source>
        <dbReference type="Proteomes" id="UP001499878"/>
    </source>
</evidence>
<dbReference type="EMBL" id="BAABJR010000002">
    <property type="protein sequence ID" value="GAA5204922.1"/>
    <property type="molecule type" value="Genomic_DNA"/>
</dbReference>
<proteinExistence type="predicted"/>
<dbReference type="Pfam" id="PF25967">
    <property type="entry name" value="RND-MFP_C"/>
    <property type="match status" value="1"/>
</dbReference>
<evidence type="ECO:0000259" key="2">
    <source>
        <dbReference type="Pfam" id="PF00364"/>
    </source>
</evidence>
<sequence length="285" mass="29251">MHKKTVAAFACGALLATVLSAEVFGEGSSDSSTVSPDGVGSGADHSVAVTRGDISSVLSLDAELITRPSYQIPAPASGKFSPKVHEGDMVNAGEVLGTVNGDKNVKLVAKARSRVTNVLASSGEAVPSGIAVLSLQNRSFALQATVAPSDRYRLKALSADNQARASIDNGPGPFNCPLLGGPQRSEDGNLSLLCAIPNDIAVFAGLKGIMAISLEKHKKTLTLPISAVAGSADTGQVNIVQESGKTVLRDVKLGINDGVRIEIRSGLSEGQRVTSQPPSLDSGEK</sequence>
<organism evidence="4 5">
    <name type="scientific">Streptomyces thinghirensis</name>
    <dbReference type="NCBI Taxonomy" id="551547"/>
    <lineage>
        <taxon>Bacteria</taxon>
        <taxon>Bacillati</taxon>
        <taxon>Actinomycetota</taxon>
        <taxon>Actinomycetes</taxon>
        <taxon>Kitasatosporales</taxon>
        <taxon>Streptomycetaceae</taxon>
        <taxon>Streptomyces</taxon>
    </lineage>
</organism>
<dbReference type="InterPro" id="IPR011053">
    <property type="entry name" value="Single_hybrid_motif"/>
</dbReference>
<feature type="signal peptide" evidence="1">
    <location>
        <begin position="1"/>
        <end position="21"/>
    </location>
</feature>
<feature type="domain" description="Lipoyl-binding" evidence="2">
    <location>
        <begin position="71"/>
        <end position="132"/>
    </location>
</feature>
<dbReference type="Pfam" id="PF00364">
    <property type="entry name" value="Biotin_lipoyl"/>
    <property type="match status" value="1"/>
</dbReference>
<protein>
    <submittedName>
        <fullName evidence="4">Efflux RND transporter periplasmic adaptor subunit</fullName>
    </submittedName>
</protein>
<keyword evidence="1" id="KW-0732">Signal</keyword>
<feature type="domain" description="Multidrug resistance protein MdtA-like C-terminal permuted SH3" evidence="3">
    <location>
        <begin position="221"/>
        <end position="273"/>
    </location>
</feature>
<dbReference type="PANTHER" id="PTHR30469">
    <property type="entry name" value="MULTIDRUG RESISTANCE PROTEIN MDTA"/>
    <property type="match status" value="1"/>
</dbReference>
<dbReference type="InterPro" id="IPR000089">
    <property type="entry name" value="Biotin_lipoyl"/>
</dbReference>